<reference evidence="4" key="1">
    <citation type="submission" date="2018-10" db="EMBL/GenBank/DDBJ databases">
        <authorList>
            <person name="Vincent A.T."/>
            <person name="Schiettekatte O."/>
            <person name="Bourhy P."/>
            <person name="Veyrier F.J."/>
            <person name="Picardeau M."/>
        </authorList>
    </citation>
    <scope>NUCLEOTIDE SEQUENCE</scope>
    <source>
        <strain evidence="4">201702690</strain>
    </source>
</reference>
<keyword evidence="5" id="KW-1185">Reference proteome</keyword>
<dbReference type="EMBL" id="RQGC01000012">
    <property type="protein sequence ID" value="TGL39382.1"/>
    <property type="molecule type" value="Genomic_DNA"/>
</dbReference>
<organism evidence="3 6">
    <name type="scientific">Leptospira langatensis</name>
    <dbReference type="NCBI Taxonomy" id="2484983"/>
    <lineage>
        <taxon>Bacteria</taxon>
        <taxon>Pseudomonadati</taxon>
        <taxon>Spirochaetota</taxon>
        <taxon>Spirochaetia</taxon>
        <taxon>Leptospirales</taxon>
        <taxon>Leptospiraceae</taxon>
        <taxon>Leptospira</taxon>
    </lineage>
</organism>
<feature type="compositionally biased region" description="Basic and acidic residues" evidence="1">
    <location>
        <begin position="229"/>
        <end position="252"/>
    </location>
</feature>
<feature type="compositionally biased region" description="Polar residues" evidence="1">
    <location>
        <begin position="253"/>
        <end position="266"/>
    </location>
</feature>
<protein>
    <recommendedName>
        <fullName evidence="7">Outer membrane protein beta-barrel domain-containing protein</fullName>
    </recommendedName>
</protein>
<proteinExistence type="predicted"/>
<feature type="signal peptide" evidence="2">
    <location>
        <begin position="1"/>
        <end position="27"/>
    </location>
</feature>
<feature type="region of interest" description="Disordered" evidence="1">
    <location>
        <begin position="224"/>
        <end position="274"/>
    </location>
</feature>
<feature type="chain" id="PRO_5043206919" description="Outer membrane protein beta-barrel domain-containing protein" evidence="2">
    <location>
        <begin position="28"/>
        <end position="274"/>
    </location>
</feature>
<evidence type="ECO:0000313" key="3">
    <source>
        <dbReference type="EMBL" id="TGK01776.1"/>
    </source>
</evidence>
<sequence length="274" mass="29984">MRILKYIYNSILLFTLTVLCFAPSSLSADNLIGDGTQISPYTIKLGIGFGQAEYQYGNSGRSDSYRGSFEYNPKNWGFELGINRANYFVPSDKNTEFFAAYILSAGAGAPEGFGYTLYTAAKVDQITFSKTFLDFGPTFHLKPGAKFDPYIGIGAGIADIGSKQSVIRGYAKLGVRINFQQSFLYLELEGASVNRHYGGNQYVYSEGSGVFGFGYYFGAAGSSPPASIERQKTIEDQSKSQEEQVPSKEDAKSQPTENQTEPTSPAEQKENSNP</sequence>
<evidence type="ECO:0000256" key="1">
    <source>
        <dbReference type="SAM" id="MobiDB-lite"/>
    </source>
</evidence>
<dbReference type="Proteomes" id="UP000297946">
    <property type="component" value="Unassembled WGS sequence"/>
</dbReference>
<dbReference type="OrthoDB" id="328140at2"/>
<evidence type="ECO:0000313" key="4">
    <source>
        <dbReference type="EMBL" id="TGL39382.1"/>
    </source>
</evidence>
<gene>
    <name evidence="3" type="ORF">EHO57_08200</name>
    <name evidence="4" type="ORF">EHQ53_14960</name>
</gene>
<name>A0A5F1ZQC4_9LEPT</name>
<dbReference type="RefSeq" id="WP_135646575.1">
    <property type="nucleotide sequence ID" value="NZ_RQER01000005.1"/>
</dbReference>
<evidence type="ECO:0000313" key="5">
    <source>
        <dbReference type="Proteomes" id="UP000297273"/>
    </source>
</evidence>
<dbReference type="EMBL" id="RQER01000005">
    <property type="protein sequence ID" value="TGK01776.1"/>
    <property type="molecule type" value="Genomic_DNA"/>
</dbReference>
<evidence type="ECO:0000313" key="6">
    <source>
        <dbReference type="Proteomes" id="UP000297946"/>
    </source>
</evidence>
<dbReference type="AlphaFoldDB" id="A0A5F1ZQC4"/>
<keyword evidence="2" id="KW-0732">Signal</keyword>
<evidence type="ECO:0008006" key="7">
    <source>
        <dbReference type="Google" id="ProtNLM"/>
    </source>
</evidence>
<evidence type="ECO:0000256" key="2">
    <source>
        <dbReference type="SAM" id="SignalP"/>
    </source>
</evidence>
<dbReference type="Proteomes" id="UP000297273">
    <property type="component" value="Unassembled WGS sequence"/>
</dbReference>
<comment type="caution">
    <text evidence="3">The sequence shown here is derived from an EMBL/GenBank/DDBJ whole genome shotgun (WGS) entry which is preliminary data.</text>
</comment>
<reference evidence="5 6" key="2">
    <citation type="journal article" date="2019" name="PLoS Negl. Trop. Dis.">
        <title>Revisiting the worldwide diversity of Leptospira species in the environment.</title>
        <authorList>
            <person name="Vincent A.T."/>
            <person name="Schiettekatte O."/>
            <person name="Bourhy P."/>
            <person name="Veyrier F.J."/>
            <person name="Picardeau M."/>
        </authorList>
    </citation>
    <scope>NUCLEOTIDE SEQUENCE [LARGE SCALE GENOMIC DNA]</scope>
    <source>
        <strain evidence="5">201702690</strain>
        <strain evidence="3 6">SSW18</strain>
    </source>
</reference>
<accession>A0A5F1ZQC4</accession>